<gene>
    <name evidence="1" type="ORF">DI551_03490</name>
</gene>
<dbReference type="EMBL" id="QFQB01000014">
    <property type="protein sequence ID" value="PZQ47369.1"/>
    <property type="molecule type" value="Genomic_DNA"/>
</dbReference>
<evidence type="ECO:0000313" key="1">
    <source>
        <dbReference type="EMBL" id="PZQ47369.1"/>
    </source>
</evidence>
<dbReference type="AlphaFoldDB" id="A0A2W5N4U5"/>
<comment type="caution">
    <text evidence="1">The sequence shown here is derived from an EMBL/GenBank/DDBJ whole genome shotgun (WGS) entry which is preliminary data.</text>
</comment>
<sequence length="87" mass="9460">MSNKLQSATADFDSAATDRNFVYLGSKDTKVTIETSHDHKDIVLCDAALRVMGAFDYGAGPEAQKVMVDLVNDAEKAKQPLRLTLEA</sequence>
<reference evidence="1 2" key="1">
    <citation type="submission" date="2017-08" db="EMBL/GenBank/DDBJ databases">
        <title>Infants hospitalized years apart are colonized by the same room-sourced microbial strains.</title>
        <authorList>
            <person name="Brooks B."/>
            <person name="Olm M.R."/>
            <person name="Firek B.A."/>
            <person name="Baker R."/>
            <person name="Thomas B.C."/>
            <person name="Morowitz M.J."/>
            <person name="Banfield J.F."/>
        </authorList>
    </citation>
    <scope>NUCLEOTIDE SEQUENCE [LARGE SCALE GENOMIC DNA]</scope>
    <source>
        <strain evidence="1">S2_005_002_R2_29</strain>
    </source>
</reference>
<protein>
    <submittedName>
        <fullName evidence="1">Uncharacterized protein</fullName>
    </submittedName>
</protein>
<name>A0A2W5N4U5_9BACT</name>
<dbReference type="Proteomes" id="UP000249417">
    <property type="component" value="Unassembled WGS sequence"/>
</dbReference>
<proteinExistence type="predicted"/>
<organism evidence="1 2">
    <name type="scientific">Micavibrio aeruginosavorus</name>
    <dbReference type="NCBI Taxonomy" id="349221"/>
    <lineage>
        <taxon>Bacteria</taxon>
        <taxon>Pseudomonadati</taxon>
        <taxon>Bdellovibrionota</taxon>
        <taxon>Bdellovibrionia</taxon>
        <taxon>Bdellovibrionales</taxon>
        <taxon>Pseudobdellovibrionaceae</taxon>
        <taxon>Micavibrio</taxon>
    </lineage>
</organism>
<evidence type="ECO:0000313" key="2">
    <source>
        <dbReference type="Proteomes" id="UP000249417"/>
    </source>
</evidence>
<accession>A0A2W5N4U5</accession>